<feature type="domain" description="Allantoicase" evidence="8">
    <location>
        <begin position="42"/>
        <end position="196"/>
    </location>
</feature>
<evidence type="ECO:0000256" key="4">
    <source>
        <dbReference type="ARBA" id="ARBA00022631"/>
    </source>
</evidence>
<evidence type="ECO:0000256" key="6">
    <source>
        <dbReference type="ARBA" id="ARBA00056910"/>
    </source>
</evidence>
<sequence>MSSFVDEIEYKLENVNATAVASGDIDKTFRSSSIDLISATLGGKILAFSDQWFAEAANLLTPTPPISQPGKMVFTGAWYDGWETRRHNSESFDWVIIRLGVASGTVEGVEVDTAFFTGNYAPAISVEGCFSDNEDQVVSWQGGRGNWEPILSTRECGPSQRFGWKLDQPSNKQYTHVRLNMYPDGGIARFRLFGHAVPVFPEDKSVIFDLAAAQNGGVATSCSDQHFGTKDNLILPGRGKDMGDGWETARSRGKDHIDWTIIKLGAPGYIEKFVVDTAHFRGNFPQKIAIQAIEWKGDADPDASAEGWKEVVAPSKTSADKEHDFANASTDSVFTHIKLIMIPDGGVKRVRAFGRRAA</sequence>
<dbReference type="NCBIfam" id="TIGR02961">
    <property type="entry name" value="allantoicase"/>
    <property type="match status" value="1"/>
</dbReference>
<dbReference type="SUPFAM" id="SSF49785">
    <property type="entry name" value="Galactose-binding domain-like"/>
    <property type="match status" value="2"/>
</dbReference>
<keyword evidence="4" id="KW-0659">Purine metabolism</keyword>
<dbReference type="HAMAP" id="MF_00813">
    <property type="entry name" value="Allantoicase"/>
    <property type="match status" value="1"/>
</dbReference>
<evidence type="ECO:0000256" key="7">
    <source>
        <dbReference type="ARBA" id="ARBA00060607"/>
    </source>
</evidence>
<evidence type="ECO:0000313" key="9">
    <source>
        <dbReference type="EMBL" id="CEJ79987.1"/>
    </source>
</evidence>
<dbReference type="InterPro" id="IPR015908">
    <property type="entry name" value="Allantoicase_dom"/>
</dbReference>
<dbReference type="FunFam" id="2.60.120.260:FF:000078">
    <property type="entry name" value="DAL2p Allantoicase"/>
    <property type="match status" value="1"/>
</dbReference>
<dbReference type="Pfam" id="PF03561">
    <property type="entry name" value="Allantoicase"/>
    <property type="match status" value="2"/>
</dbReference>
<dbReference type="GO" id="GO:0006144">
    <property type="term" value="P:purine nucleobase metabolic process"/>
    <property type="evidence" value="ECO:0007669"/>
    <property type="project" value="UniProtKB-KW"/>
</dbReference>
<dbReference type="FunFam" id="2.60.120.260:FF:000059">
    <property type="entry name" value="Probable allantoicase"/>
    <property type="match status" value="1"/>
</dbReference>
<dbReference type="Gene3D" id="2.60.120.260">
    <property type="entry name" value="Galactose-binding domain-like"/>
    <property type="match status" value="2"/>
</dbReference>
<dbReference type="GO" id="GO:0000256">
    <property type="term" value="P:allantoin catabolic process"/>
    <property type="evidence" value="ECO:0007669"/>
    <property type="project" value="EnsemblFungi"/>
</dbReference>
<evidence type="ECO:0000313" key="10">
    <source>
        <dbReference type="Proteomes" id="UP000039046"/>
    </source>
</evidence>
<dbReference type="Proteomes" id="UP000039046">
    <property type="component" value="Unassembled WGS sequence"/>
</dbReference>
<evidence type="ECO:0000256" key="1">
    <source>
        <dbReference type="ARBA" id="ARBA00001314"/>
    </source>
</evidence>
<comment type="catalytic activity">
    <reaction evidence="1">
        <text>allantoate + H2O = (S)-ureidoglycolate + urea</text>
        <dbReference type="Rhea" id="RHEA:11016"/>
        <dbReference type="ChEBI" id="CHEBI:15377"/>
        <dbReference type="ChEBI" id="CHEBI:16199"/>
        <dbReference type="ChEBI" id="CHEBI:17536"/>
        <dbReference type="ChEBI" id="CHEBI:57296"/>
        <dbReference type="EC" id="3.5.3.4"/>
    </reaction>
</comment>
<dbReference type="AlphaFoldDB" id="A0A0A1T170"/>
<dbReference type="EC" id="3.5.3.4" evidence="3"/>
<dbReference type="PANTHER" id="PTHR12045:SF3">
    <property type="entry name" value="INACTIVE ALLANTOICASE-RELATED"/>
    <property type="match status" value="1"/>
</dbReference>
<feature type="domain" description="Allantoicase" evidence="8">
    <location>
        <begin position="216"/>
        <end position="356"/>
    </location>
</feature>
<evidence type="ECO:0000259" key="8">
    <source>
        <dbReference type="Pfam" id="PF03561"/>
    </source>
</evidence>
<dbReference type="PANTHER" id="PTHR12045">
    <property type="entry name" value="ALLANTOICASE"/>
    <property type="match status" value="1"/>
</dbReference>
<keyword evidence="5" id="KW-0378">Hydrolase</keyword>
<dbReference type="OrthoDB" id="10266039at2759"/>
<dbReference type="PIRSF" id="PIRSF016516">
    <property type="entry name" value="Allantoicase"/>
    <property type="match status" value="1"/>
</dbReference>
<dbReference type="InterPro" id="IPR005164">
    <property type="entry name" value="Allantoicase"/>
</dbReference>
<protein>
    <recommendedName>
        <fullName evidence="3">allantoicase</fullName>
        <ecNumber evidence="3">3.5.3.4</ecNumber>
    </recommendedName>
</protein>
<reference evidence="9 10" key="1">
    <citation type="journal article" date="2015" name="Genome Announc.">
        <title>Draft Genome Sequence and Gene Annotation of the Entomopathogenic Fungus Verticillium hemipterigenum.</title>
        <authorList>
            <person name="Horn F."/>
            <person name="Habel A."/>
            <person name="Scharf D.H."/>
            <person name="Dworschak J."/>
            <person name="Brakhage A.A."/>
            <person name="Guthke R."/>
            <person name="Hertweck C."/>
            <person name="Linde J."/>
        </authorList>
    </citation>
    <scope>NUCLEOTIDE SEQUENCE [LARGE SCALE GENOMIC DNA]</scope>
</reference>
<dbReference type="STRING" id="1531966.A0A0A1T170"/>
<accession>A0A0A1T170</accession>
<comment type="pathway">
    <text evidence="7">Nitrogen metabolism; (S)-allantoin degradation; (S)-ureidoglycolate from allantoate (aminidohydrolase route): step 1/1.</text>
</comment>
<dbReference type="GO" id="GO:0004037">
    <property type="term" value="F:allantoicase activity"/>
    <property type="evidence" value="ECO:0007669"/>
    <property type="project" value="UniProtKB-EC"/>
</dbReference>
<name>A0A0A1T170_9HYPO</name>
<proteinExistence type="inferred from homology"/>
<comment type="similarity">
    <text evidence="2">Belongs to the allantoicase family.</text>
</comment>
<evidence type="ECO:0000256" key="5">
    <source>
        <dbReference type="ARBA" id="ARBA00022801"/>
    </source>
</evidence>
<organism evidence="9 10">
    <name type="scientific">[Torrubiella] hemipterigena</name>
    <dbReference type="NCBI Taxonomy" id="1531966"/>
    <lineage>
        <taxon>Eukaryota</taxon>
        <taxon>Fungi</taxon>
        <taxon>Dikarya</taxon>
        <taxon>Ascomycota</taxon>
        <taxon>Pezizomycotina</taxon>
        <taxon>Sordariomycetes</taxon>
        <taxon>Hypocreomycetidae</taxon>
        <taxon>Hypocreales</taxon>
        <taxon>Clavicipitaceae</taxon>
        <taxon>Clavicipitaceae incertae sedis</taxon>
        <taxon>'Torrubiella' clade</taxon>
    </lineage>
</organism>
<evidence type="ECO:0000256" key="3">
    <source>
        <dbReference type="ARBA" id="ARBA00012170"/>
    </source>
</evidence>
<dbReference type="InterPro" id="IPR008979">
    <property type="entry name" value="Galactose-bd-like_sf"/>
</dbReference>
<comment type="function">
    <text evidence="6">Utilization of purines as secondary nitrogen sources, when primary sources are limiting.</text>
</comment>
<gene>
    <name evidence="9" type="ORF">VHEMI00195</name>
</gene>
<evidence type="ECO:0000256" key="2">
    <source>
        <dbReference type="ARBA" id="ARBA00009242"/>
    </source>
</evidence>
<dbReference type="HOGENOM" id="CLU_038797_0_0_1"/>
<keyword evidence="10" id="KW-1185">Reference proteome</keyword>
<dbReference type="EMBL" id="CDHN01000001">
    <property type="protein sequence ID" value="CEJ79987.1"/>
    <property type="molecule type" value="Genomic_DNA"/>
</dbReference>